<evidence type="ECO:0000313" key="3">
    <source>
        <dbReference type="Proteomes" id="UP000001171"/>
    </source>
</evidence>
<proteinExistence type="predicted"/>
<accession>Q5QZW6</accession>
<dbReference type="HOGENOM" id="CLU_979252_0_0_6"/>
<dbReference type="OrthoDB" id="7069329at2"/>
<keyword evidence="1" id="KW-0812">Transmembrane</keyword>
<sequence>MNTNHDSIQTMLNKVKGQKPSEHDDIAMQSRLHAAIDAQDNPVDEEEPGNGMIRLWSWLKTASQPKRFGFAGTAAALVLTAVLIITTSVSKPAFASVVKKLSEITSMVYTGQMQSDDQVIMTVEVFYQSPSKIRVVNTPLPDIEGAPSVVNVMDTKLGKGLILFPERKVAMPINFTPGQNAKEALENELLDWHTKILNYDGEVKSEPGVVIDGIETTVFTVEPENMRLTLWVDPKTELPIRIRVETMDGPYFVFEADVAFNEAIDPEMFDLAPSGYEIMGADSE</sequence>
<protein>
    <recommendedName>
        <fullName evidence="4">DUF2092 domain-containing protein</fullName>
    </recommendedName>
</protein>
<dbReference type="EMBL" id="AE017340">
    <property type="protein sequence ID" value="AAV80899.1"/>
    <property type="molecule type" value="Genomic_DNA"/>
</dbReference>
<evidence type="ECO:0008006" key="4">
    <source>
        <dbReference type="Google" id="ProtNLM"/>
    </source>
</evidence>
<feature type="transmembrane region" description="Helical" evidence="1">
    <location>
        <begin position="68"/>
        <end position="89"/>
    </location>
</feature>
<evidence type="ECO:0000313" key="2">
    <source>
        <dbReference type="EMBL" id="AAV80899.1"/>
    </source>
</evidence>
<reference evidence="2 3" key="1">
    <citation type="journal article" date="2004" name="Proc. Natl. Acad. Sci. U.S.A.">
        <title>Genome sequence of the deep-sea gamma-proteobacterium Idiomarina loihiensis reveals amino acid fermentation as a source of carbon and energy.</title>
        <authorList>
            <person name="Hou S."/>
            <person name="Saw J.H."/>
            <person name="Lee K.S."/>
            <person name="Freitas T.A."/>
            <person name="Belisle C."/>
            <person name="Kawarabayasi Y."/>
            <person name="Donachie S.P."/>
            <person name="Pikina A."/>
            <person name="Galperin M.Y."/>
            <person name="Koonin E.V."/>
            <person name="Makarova K.S."/>
            <person name="Omelchenko M.V."/>
            <person name="Sorokin A."/>
            <person name="Wolf Y.I."/>
            <person name="Li Q.X."/>
            <person name="Keum Y.S."/>
            <person name="Campbell S."/>
            <person name="Denery J."/>
            <person name="Aizawa S."/>
            <person name="Shibata S."/>
            <person name="Malahoff A."/>
            <person name="Alam M."/>
        </authorList>
    </citation>
    <scope>NUCLEOTIDE SEQUENCE [LARGE SCALE GENOMIC DNA]</scope>
    <source>
        <strain evidence="3">ATCC BAA-735 / DSM 15497 / L2-TR</strain>
    </source>
</reference>
<dbReference type="Proteomes" id="UP000001171">
    <property type="component" value="Chromosome"/>
</dbReference>
<name>Q5QZW6_IDILO</name>
<gene>
    <name evidence="2" type="ordered locus">IL0055</name>
</gene>
<keyword evidence="1" id="KW-0472">Membrane</keyword>
<dbReference type="RefSeq" id="WP_011233319.1">
    <property type="nucleotide sequence ID" value="NC_006512.1"/>
</dbReference>
<organism evidence="2 3">
    <name type="scientific">Idiomarina loihiensis (strain ATCC BAA-735 / DSM 15497 / L2-TR)</name>
    <dbReference type="NCBI Taxonomy" id="283942"/>
    <lineage>
        <taxon>Bacteria</taxon>
        <taxon>Pseudomonadati</taxon>
        <taxon>Pseudomonadota</taxon>
        <taxon>Gammaproteobacteria</taxon>
        <taxon>Alteromonadales</taxon>
        <taxon>Idiomarinaceae</taxon>
        <taxon>Idiomarina</taxon>
    </lineage>
</organism>
<keyword evidence="3" id="KW-1185">Reference proteome</keyword>
<dbReference type="AlphaFoldDB" id="Q5QZW6"/>
<keyword evidence="1" id="KW-1133">Transmembrane helix</keyword>
<dbReference type="GeneID" id="41335201"/>
<dbReference type="KEGG" id="ilo:IL0055"/>
<evidence type="ECO:0000256" key="1">
    <source>
        <dbReference type="SAM" id="Phobius"/>
    </source>
</evidence>